<evidence type="ECO:0000259" key="9">
    <source>
        <dbReference type="PROSITE" id="PS50850"/>
    </source>
</evidence>
<dbReference type="InParanoid" id="A0A3N4L1Y5"/>
<feature type="transmembrane region" description="Helical" evidence="8">
    <location>
        <begin position="429"/>
        <end position="448"/>
    </location>
</feature>
<feature type="domain" description="Major facilitator superfamily (MFS) profile" evidence="9">
    <location>
        <begin position="16"/>
        <end position="452"/>
    </location>
</feature>
<dbReference type="AlphaFoldDB" id="A0A3N4L1Y5"/>
<organism evidence="10 11">
    <name type="scientific">Morchella conica CCBAS932</name>
    <dbReference type="NCBI Taxonomy" id="1392247"/>
    <lineage>
        <taxon>Eukaryota</taxon>
        <taxon>Fungi</taxon>
        <taxon>Dikarya</taxon>
        <taxon>Ascomycota</taxon>
        <taxon>Pezizomycotina</taxon>
        <taxon>Pezizomycetes</taxon>
        <taxon>Pezizales</taxon>
        <taxon>Morchellaceae</taxon>
        <taxon>Morchella</taxon>
    </lineage>
</organism>
<dbReference type="OrthoDB" id="6612291at2759"/>
<gene>
    <name evidence="10" type="ORF">P167DRAFT_563122</name>
</gene>
<dbReference type="Gene3D" id="1.20.1250.20">
    <property type="entry name" value="MFS general substrate transporter like domains"/>
    <property type="match status" value="1"/>
</dbReference>
<comment type="similarity">
    <text evidence="2 7">Belongs to the major facilitator superfamily. Sugar transporter (TC 2.A.1.1) family.</text>
</comment>
<feature type="transmembrane region" description="Helical" evidence="8">
    <location>
        <begin position="264"/>
        <end position="282"/>
    </location>
</feature>
<evidence type="ECO:0000313" key="11">
    <source>
        <dbReference type="Proteomes" id="UP000277580"/>
    </source>
</evidence>
<keyword evidence="11" id="KW-1185">Reference proteome</keyword>
<dbReference type="STRING" id="1392247.A0A3N4L1Y5"/>
<dbReference type="NCBIfam" id="TIGR00879">
    <property type="entry name" value="SP"/>
    <property type="match status" value="1"/>
</dbReference>
<accession>A0A3N4L1Y5</accession>
<dbReference type="GO" id="GO:0005351">
    <property type="term" value="F:carbohydrate:proton symporter activity"/>
    <property type="evidence" value="ECO:0007669"/>
    <property type="project" value="TreeGrafter"/>
</dbReference>
<feature type="transmembrane region" description="Helical" evidence="8">
    <location>
        <begin position="302"/>
        <end position="322"/>
    </location>
</feature>
<sequence length="493" mass="54108">MTDHSNNSINLYTWGVSTFAAVGSLLYGIDSGIISTTIAQDTFLEYFAPFDPSIKGAVVSTFGAGSFFGVLLAGWSADKYGRKRTIQFAALVALISGIVQAAAVDVSMLIVGRILGGFAVGIMNLTIPIYNSEIAPPSKRGMVTGLHAQFVGFGFAAANWIGFGSGYASGSFKWRFPLAFQCVPAIILLLGSYWLPFSPRWLLERERDEEAFEIIKRLHSGSGRNDVELRMEFDRMREQIRYDNAVNVRSVRELVTKKSYRKRLALAITVQVFTQLSGINVINYYQTDLYKSVGITGHTVNLLAGCYGMVGPLANIICLLYVDTWGRKKSLYITGLLMAIDMSLIMSLTAAFATGTNRVGQGWAIAFIFLFSIIYSMGFNSIHIIYVPEILNQAIRAQGSSLSIMCNVLINILFNQVSPIAFANIGWRYYSVFIVTNVLGAVTVWSWFPETKGRSLEEVGALFGEEIVVESDIAAAKLAVAEEEEVGIARRGT</sequence>
<dbReference type="PROSITE" id="PS00217">
    <property type="entry name" value="SUGAR_TRANSPORT_2"/>
    <property type="match status" value="1"/>
</dbReference>
<evidence type="ECO:0000256" key="1">
    <source>
        <dbReference type="ARBA" id="ARBA00004141"/>
    </source>
</evidence>
<dbReference type="EMBL" id="ML119113">
    <property type="protein sequence ID" value="RPB15512.1"/>
    <property type="molecule type" value="Genomic_DNA"/>
</dbReference>
<dbReference type="Pfam" id="PF00083">
    <property type="entry name" value="Sugar_tr"/>
    <property type="match status" value="1"/>
</dbReference>
<keyword evidence="3 7" id="KW-0813">Transport</keyword>
<evidence type="ECO:0000256" key="4">
    <source>
        <dbReference type="ARBA" id="ARBA00022692"/>
    </source>
</evidence>
<evidence type="ECO:0000256" key="8">
    <source>
        <dbReference type="SAM" id="Phobius"/>
    </source>
</evidence>
<dbReference type="PRINTS" id="PR00171">
    <property type="entry name" value="SUGRTRNSPORT"/>
</dbReference>
<reference evidence="10 11" key="1">
    <citation type="journal article" date="2018" name="Nat. Ecol. Evol.">
        <title>Pezizomycetes genomes reveal the molecular basis of ectomycorrhizal truffle lifestyle.</title>
        <authorList>
            <person name="Murat C."/>
            <person name="Payen T."/>
            <person name="Noel B."/>
            <person name="Kuo A."/>
            <person name="Morin E."/>
            <person name="Chen J."/>
            <person name="Kohler A."/>
            <person name="Krizsan K."/>
            <person name="Balestrini R."/>
            <person name="Da Silva C."/>
            <person name="Montanini B."/>
            <person name="Hainaut M."/>
            <person name="Levati E."/>
            <person name="Barry K.W."/>
            <person name="Belfiori B."/>
            <person name="Cichocki N."/>
            <person name="Clum A."/>
            <person name="Dockter R.B."/>
            <person name="Fauchery L."/>
            <person name="Guy J."/>
            <person name="Iotti M."/>
            <person name="Le Tacon F."/>
            <person name="Lindquist E.A."/>
            <person name="Lipzen A."/>
            <person name="Malagnac F."/>
            <person name="Mello A."/>
            <person name="Molinier V."/>
            <person name="Miyauchi S."/>
            <person name="Poulain J."/>
            <person name="Riccioni C."/>
            <person name="Rubini A."/>
            <person name="Sitrit Y."/>
            <person name="Splivallo R."/>
            <person name="Traeger S."/>
            <person name="Wang M."/>
            <person name="Zifcakova L."/>
            <person name="Wipf D."/>
            <person name="Zambonelli A."/>
            <person name="Paolocci F."/>
            <person name="Nowrousian M."/>
            <person name="Ottonello S."/>
            <person name="Baldrian P."/>
            <person name="Spatafora J.W."/>
            <person name="Henrissat B."/>
            <person name="Nagy L.G."/>
            <person name="Aury J.M."/>
            <person name="Wincker P."/>
            <person name="Grigoriev I.V."/>
            <person name="Bonfante P."/>
            <person name="Martin F.M."/>
        </authorList>
    </citation>
    <scope>NUCLEOTIDE SEQUENCE [LARGE SCALE GENOMIC DNA]</scope>
    <source>
        <strain evidence="10 11">CCBAS932</strain>
    </source>
</reference>
<protein>
    <submittedName>
        <fullName evidence="10">MFS transporter</fullName>
    </submittedName>
</protein>
<dbReference type="InterPro" id="IPR050360">
    <property type="entry name" value="MFS_Sugar_Transporters"/>
</dbReference>
<evidence type="ECO:0000256" key="6">
    <source>
        <dbReference type="ARBA" id="ARBA00023136"/>
    </source>
</evidence>
<evidence type="ECO:0000256" key="7">
    <source>
        <dbReference type="RuleBase" id="RU003346"/>
    </source>
</evidence>
<dbReference type="Proteomes" id="UP000277580">
    <property type="component" value="Unassembled WGS sequence"/>
</dbReference>
<feature type="transmembrane region" description="Helical" evidence="8">
    <location>
        <begin position="110"/>
        <end position="130"/>
    </location>
</feature>
<evidence type="ECO:0000313" key="10">
    <source>
        <dbReference type="EMBL" id="RPB15512.1"/>
    </source>
</evidence>
<feature type="transmembrane region" description="Helical" evidence="8">
    <location>
        <begin position="12"/>
        <end position="34"/>
    </location>
</feature>
<dbReference type="GO" id="GO:0016020">
    <property type="term" value="C:membrane"/>
    <property type="evidence" value="ECO:0007669"/>
    <property type="project" value="UniProtKB-SubCell"/>
</dbReference>
<keyword evidence="6 8" id="KW-0472">Membrane</keyword>
<dbReference type="InterPro" id="IPR036259">
    <property type="entry name" value="MFS_trans_sf"/>
</dbReference>
<evidence type="ECO:0000256" key="3">
    <source>
        <dbReference type="ARBA" id="ARBA00022448"/>
    </source>
</evidence>
<keyword evidence="5 8" id="KW-1133">Transmembrane helix</keyword>
<feature type="transmembrane region" description="Helical" evidence="8">
    <location>
        <begin position="142"/>
        <end position="162"/>
    </location>
</feature>
<dbReference type="FunFam" id="1.20.1250.20:FF:000090">
    <property type="entry name" value="MFS sugar transporter, putative"/>
    <property type="match status" value="1"/>
</dbReference>
<feature type="transmembrane region" description="Helical" evidence="8">
    <location>
        <begin position="54"/>
        <end position="74"/>
    </location>
</feature>
<dbReference type="InterPro" id="IPR005828">
    <property type="entry name" value="MFS_sugar_transport-like"/>
</dbReference>
<keyword evidence="4 8" id="KW-0812">Transmembrane</keyword>
<dbReference type="PANTHER" id="PTHR48022:SF80">
    <property type="entry name" value="SUGAR TRANSPORTER, PUTATIVE (AFU_ORTHOLOGUE AFUA_3G12170)-RELATED"/>
    <property type="match status" value="1"/>
</dbReference>
<dbReference type="InterPro" id="IPR020846">
    <property type="entry name" value="MFS_dom"/>
</dbReference>
<proteinExistence type="inferred from homology"/>
<dbReference type="PROSITE" id="PS50850">
    <property type="entry name" value="MFS"/>
    <property type="match status" value="1"/>
</dbReference>
<feature type="transmembrane region" description="Helical" evidence="8">
    <location>
        <begin position="86"/>
        <end position="104"/>
    </location>
</feature>
<feature type="transmembrane region" description="Helical" evidence="8">
    <location>
        <begin position="399"/>
        <end position="417"/>
    </location>
</feature>
<evidence type="ECO:0000256" key="2">
    <source>
        <dbReference type="ARBA" id="ARBA00010992"/>
    </source>
</evidence>
<dbReference type="InterPro" id="IPR003663">
    <property type="entry name" value="Sugar/inositol_transpt"/>
</dbReference>
<evidence type="ECO:0000256" key="5">
    <source>
        <dbReference type="ARBA" id="ARBA00022989"/>
    </source>
</evidence>
<dbReference type="PANTHER" id="PTHR48022">
    <property type="entry name" value="PLASTIDIC GLUCOSE TRANSPORTER 4"/>
    <property type="match status" value="1"/>
</dbReference>
<dbReference type="PROSITE" id="PS00216">
    <property type="entry name" value="SUGAR_TRANSPORT_1"/>
    <property type="match status" value="1"/>
</dbReference>
<dbReference type="SUPFAM" id="SSF103473">
    <property type="entry name" value="MFS general substrate transporter"/>
    <property type="match status" value="1"/>
</dbReference>
<comment type="subcellular location">
    <subcellularLocation>
        <location evidence="1">Membrane</location>
        <topology evidence="1">Multi-pass membrane protein</topology>
    </subcellularLocation>
</comment>
<feature type="transmembrane region" description="Helical" evidence="8">
    <location>
        <begin position="174"/>
        <end position="195"/>
    </location>
</feature>
<dbReference type="InterPro" id="IPR005829">
    <property type="entry name" value="Sugar_transporter_CS"/>
</dbReference>
<name>A0A3N4L1Y5_9PEZI</name>
<feature type="transmembrane region" description="Helical" evidence="8">
    <location>
        <begin position="331"/>
        <end position="353"/>
    </location>
</feature>
<feature type="transmembrane region" description="Helical" evidence="8">
    <location>
        <begin position="365"/>
        <end position="387"/>
    </location>
</feature>